<evidence type="ECO:0000313" key="6">
    <source>
        <dbReference type="EMBL" id="SMD22868.1"/>
    </source>
</evidence>
<dbReference type="RefSeq" id="WP_084431954.1">
    <property type="nucleotide sequence ID" value="NZ_FWXV01000008.1"/>
</dbReference>
<keyword evidence="5" id="KW-0732">Signal</keyword>
<dbReference type="SUPFAM" id="SSF53474">
    <property type="entry name" value="alpha/beta-Hydrolases"/>
    <property type="match status" value="1"/>
</dbReference>
<dbReference type="Proteomes" id="UP000192674">
    <property type="component" value="Unassembled WGS sequence"/>
</dbReference>
<dbReference type="EMBL" id="FWXV01000008">
    <property type="protein sequence ID" value="SMD22868.1"/>
    <property type="molecule type" value="Genomic_DNA"/>
</dbReference>
<reference evidence="6 7" key="1">
    <citation type="submission" date="2017-04" db="EMBL/GenBank/DDBJ databases">
        <authorList>
            <person name="Afonso C.L."/>
            <person name="Miller P.J."/>
            <person name="Scott M.A."/>
            <person name="Spackman E."/>
            <person name="Goraichik I."/>
            <person name="Dimitrov K.M."/>
            <person name="Suarez D.L."/>
            <person name="Swayne D.E."/>
        </authorList>
    </citation>
    <scope>NUCLEOTIDE SEQUENCE [LARGE SCALE GENOMIC DNA]</scope>
    <source>
        <strain evidence="6 7">DSM 43828</strain>
    </source>
</reference>
<evidence type="ECO:0000313" key="7">
    <source>
        <dbReference type="Proteomes" id="UP000192674"/>
    </source>
</evidence>
<keyword evidence="2" id="KW-0719">Serine esterase</keyword>
<dbReference type="PANTHER" id="PTHR33630:SF9">
    <property type="entry name" value="CUTINASE 4"/>
    <property type="match status" value="1"/>
</dbReference>
<proteinExistence type="inferred from homology"/>
<dbReference type="InterPro" id="IPR000675">
    <property type="entry name" value="Cutinase/axe"/>
</dbReference>
<organism evidence="6 7">
    <name type="scientific">Kibdelosporangium aridum</name>
    <dbReference type="NCBI Taxonomy" id="2030"/>
    <lineage>
        <taxon>Bacteria</taxon>
        <taxon>Bacillati</taxon>
        <taxon>Actinomycetota</taxon>
        <taxon>Actinomycetes</taxon>
        <taxon>Pseudonocardiales</taxon>
        <taxon>Pseudonocardiaceae</taxon>
        <taxon>Kibdelosporangium</taxon>
    </lineage>
</organism>
<evidence type="ECO:0000256" key="4">
    <source>
        <dbReference type="ARBA" id="ARBA00023157"/>
    </source>
</evidence>
<dbReference type="PANTHER" id="PTHR33630">
    <property type="entry name" value="CUTINASE RV1984C-RELATED-RELATED"/>
    <property type="match status" value="1"/>
</dbReference>
<keyword evidence="7" id="KW-1185">Reference proteome</keyword>
<evidence type="ECO:0000256" key="2">
    <source>
        <dbReference type="ARBA" id="ARBA00022487"/>
    </source>
</evidence>
<name>A0A1W2FMP1_KIBAR</name>
<evidence type="ECO:0000256" key="1">
    <source>
        <dbReference type="ARBA" id="ARBA00007534"/>
    </source>
</evidence>
<evidence type="ECO:0000256" key="5">
    <source>
        <dbReference type="SAM" id="SignalP"/>
    </source>
</evidence>
<dbReference type="InterPro" id="IPR029058">
    <property type="entry name" value="AB_hydrolase_fold"/>
</dbReference>
<dbReference type="OrthoDB" id="3690529at2"/>
<feature type="signal peptide" evidence="5">
    <location>
        <begin position="1"/>
        <end position="33"/>
    </location>
</feature>
<dbReference type="SMART" id="SM01110">
    <property type="entry name" value="Cutinase"/>
    <property type="match status" value="1"/>
</dbReference>
<dbReference type="Pfam" id="PF01083">
    <property type="entry name" value="Cutinase"/>
    <property type="match status" value="1"/>
</dbReference>
<sequence>MFRPISRSPIRSLIVVTTLFAGGVIAAAAPAAAAPCTDIDVVSARGTGEPGTLGIIVGDPVYSAVQRKLTGKSTTAYAVNYPANLDLTSATKGNIDLVNHVTTQAASCPNQRFVLVGYSQGANVVSNSIGVSSAGAPVGAPIAATIPSALESRVAAVVVFGPPIGSIGKHITGPYQSRSKEYCAAGDPVCVRGGNDILAHLSYFRNADDAATFIAGKV</sequence>
<keyword evidence="4" id="KW-1015">Disulfide bond</keyword>
<keyword evidence="3" id="KW-0378">Hydrolase</keyword>
<feature type="chain" id="PRO_5012077136" evidence="5">
    <location>
        <begin position="34"/>
        <end position="218"/>
    </location>
</feature>
<gene>
    <name evidence="6" type="ORF">SAMN05661093_07670</name>
</gene>
<protein>
    <submittedName>
        <fullName evidence="6">Cutinase</fullName>
    </submittedName>
</protein>
<accession>A0A1W2FMP1</accession>
<dbReference type="AlphaFoldDB" id="A0A1W2FMP1"/>
<evidence type="ECO:0000256" key="3">
    <source>
        <dbReference type="ARBA" id="ARBA00022801"/>
    </source>
</evidence>
<comment type="similarity">
    <text evidence="1">Belongs to the cutinase family.</text>
</comment>
<dbReference type="Gene3D" id="3.40.50.1820">
    <property type="entry name" value="alpha/beta hydrolase"/>
    <property type="match status" value="1"/>
</dbReference>
<dbReference type="GO" id="GO:0052689">
    <property type="term" value="F:carboxylic ester hydrolase activity"/>
    <property type="evidence" value="ECO:0007669"/>
    <property type="project" value="UniProtKB-KW"/>
</dbReference>